<evidence type="ECO:0000313" key="3">
    <source>
        <dbReference type="Proteomes" id="UP000230002"/>
    </source>
</evidence>
<evidence type="ECO:0000313" key="2">
    <source>
        <dbReference type="EMBL" id="PIL24505.1"/>
    </source>
</evidence>
<dbReference type="Proteomes" id="UP000230002">
    <property type="component" value="Unassembled WGS sequence"/>
</dbReference>
<feature type="region of interest" description="Disordered" evidence="1">
    <location>
        <begin position="44"/>
        <end position="72"/>
    </location>
</feature>
<accession>A0A2G8RSL0</accession>
<keyword evidence="3" id="KW-1185">Reference proteome</keyword>
<evidence type="ECO:0000256" key="1">
    <source>
        <dbReference type="SAM" id="MobiDB-lite"/>
    </source>
</evidence>
<organism evidence="2 3">
    <name type="scientific">Ganoderma sinense ZZ0214-1</name>
    <dbReference type="NCBI Taxonomy" id="1077348"/>
    <lineage>
        <taxon>Eukaryota</taxon>
        <taxon>Fungi</taxon>
        <taxon>Dikarya</taxon>
        <taxon>Basidiomycota</taxon>
        <taxon>Agaricomycotina</taxon>
        <taxon>Agaricomycetes</taxon>
        <taxon>Polyporales</taxon>
        <taxon>Polyporaceae</taxon>
        <taxon>Ganoderma</taxon>
    </lineage>
</organism>
<protein>
    <submittedName>
        <fullName evidence="2">Uncharacterized protein</fullName>
    </submittedName>
</protein>
<sequence>MSSANFGRHHRDPELRSNNHGSGPHRDNCDEHFGVAPLYPVLHDMLEQHDNYDPSNDHTESSQFRNVDHDQP</sequence>
<dbReference type="AlphaFoldDB" id="A0A2G8RSL0"/>
<comment type="caution">
    <text evidence="2">The sequence shown here is derived from an EMBL/GenBank/DDBJ whole genome shotgun (WGS) entry which is preliminary data.</text>
</comment>
<reference evidence="2 3" key="1">
    <citation type="journal article" date="2015" name="Sci. Rep.">
        <title>Chromosome-level genome map provides insights into diverse defense mechanisms in the medicinal fungus Ganoderma sinense.</title>
        <authorList>
            <person name="Zhu Y."/>
            <person name="Xu J."/>
            <person name="Sun C."/>
            <person name="Zhou S."/>
            <person name="Xu H."/>
            <person name="Nelson D.R."/>
            <person name="Qian J."/>
            <person name="Song J."/>
            <person name="Luo H."/>
            <person name="Xiang L."/>
            <person name="Li Y."/>
            <person name="Xu Z."/>
            <person name="Ji A."/>
            <person name="Wang L."/>
            <person name="Lu S."/>
            <person name="Hayward A."/>
            <person name="Sun W."/>
            <person name="Li X."/>
            <person name="Schwartz D.C."/>
            <person name="Wang Y."/>
            <person name="Chen S."/>
        </authorList>
    </citation>
    <scope>NUCLEOTIDE SEQUENCE [LARGE SCALE GENOMIC DNA]</scope>
    <source>
        <strain evidence="2 3">ZZ0214-1</strain>
    </source>
</reference>
<gene>
    <name evidence="2" type="ORF">GSI_14260</name>
</gene>
<name>A0A2G8RSL0_9APHY</name>
<proteinExistence type="predicted"/>
<dbReference type="EMBL" id="AYKW01000067">
    <property type="protein sequence ID" value="PIL24505.1"/>
    <property type="molecule type" value="Genomic_DNA"/>
</dbReference>
<feature type="region of interest" description="Disordered" evidence="1">
    <location>
        <begin position="1"/>
        <end position="32"/>
    </location>
</feature>